<organism evidence="2 3">
    <name type="scientific">Saccharolobus caldissimus</name>
    <dbReference type="NCBI Taxonomy" id="1702097"/>
    <lineage>
        <taxon>Archaea</taxon>
        <taxon>Thermoproteota</taxon>
        <taxon>Thermoprotei</taxon>
        <taxon>Sulfolobales</taxon>
        <taxon>Sulfolobaceae</taxon>
        <taxon>Saccharolobus</taxon>
    </lineage>
</organism>
<dbReference type="RefSeq" id="WP_229571959.1">
    <property type="nucleotide sequence ID" value="NZ_AP025226.1"/>
</dbReference>
<feature type="transmembrane region" description="Helical" evidence="1">
    <location>
        <begin position="76"/>
        <end position="97"/>
    </location>
</feature>
<name>A0AAQ4CQC7_9CREN</name>
<dbReference type="Proteomes" id="UP001319921">
    <property type="component" value="Chromosome"/>
</dbReference>
<keyword evidence="1" id="KW-0812">Transmembrane</keyword>
<feature type="transmembrane region" description="Helical" evidence="1">
    <location>
        <begin position="12"/>
        <end position="36"/>
    </location>
</feature>
<gene>
    <name evidence="2" type="ORF">SACC_10250</name>
</gene>
<sequence>MDLYKLKYSLGYTLFTFGSIIFIIVFIELFILNVSIQLGNLTFMTFGYPWPSERVMAYTTFIKMPNFSNSDPNVYFLNYGEILILSLVSGVIGVNIMEKNLIKAVYSGNKYLSIFFLILFLILFTISLIAFIKIQVLEAIYYIDGTLYYPYNNGGIINYIITHYNLHPIKVLAYYGGDYGTEKIPKLGISWDDLFLLSGFLSSISFMLHKYYSLIRLK</sequence>
<keyword evidence="1" id="KW-1133">Transmembrane helix</keyword>
<protein>
    <submittedName>
        <fullName evidence="2">Uncharacterized protein</fullName>
    </submittedName>
</protein>
<dbReference type="AlphaFoldDB" id="A0AAQ4CQC7"/>
<proteinExistence type="predicted"/>
<reference evidence="2 3" key="1">
    <citation type="journal article" date="2022" name="Microbiol. Resour. Announc.">
        <title>Complete Genome Sequence of the Hyperthermophilic and Acidophilic Archaeon Saccharolobus caldissimus Strain HS-3T.</title>
        <authorList>
            <person name="Sakai H.D."/>
            <person name="Kurosawa N."/>
        </authorList>
    </citation>
    <scope>NUCLEOTIDE SEQUENCE [LARGE SCALE GENOMIC DNA]</scope>
    <source>
        <strain evidence="2 3">JCM32116</strain>
    </source>
</reference>
<evidence type="ECO:0000256" key="1">
    <source>
        <dbReference type="SAM" id="Phobius"/>
    </source>
</evidence>
<evidence type="ECO:0000313" key="2">
    <source>
        <dbReference type="EMBL" id="BDB98008.1"/>
    </source>
</evidence>
<dbReference type="KEGG" id="scas:SACC_10250"/>
<keyword evidence="1" id="KW-0472">Membrane</keyword>
<feature type="transmembrane region" description="Helical" evidence="1">
    <location>
        <begin position="109"/>
        <end position="132"/>
    </location>
</feature>
<keyword evidence="3" id="KW-1185">Reference proteome</keyword>
<evidence type="ECO:0000313" key="3">
    <source>
        <dbReference type="Proteomes" id="UP001319921"/>
    </source>
</evidence>
<feature type="transmembrane region" description="Helical" evidence="1">
    <location>
        <begin position="194"/>
        <end position="212"/>
    </location>
</feature>
<dbReference type="GeneID" id="68865770"/>
<dbReference type="EMBL" id="AP025226">
    <property type="protein sequence ID" value="BDB98008.1"/>
    <property type="molecule type" value="Genomic_DNA"/>
</dbReference>
<accession>A0AAQ4CQC7</accession>